<comment type="caution">
    <text evidence="2">The sequence shown here is derived from an EMBL/GenBank/DDBJ whole genome shotgun (WGS) entry which is preliminary data.</text>
</comment>
<dbReference type="EMBL" id="ABKJEP030000067">
    <property type="protein sequence ID" value="EMO9458036.1"/>
    <property type="molecule type" value="Genomic_DNA"/>
</dbReference>
<keyword evidence="1" id="KW-0472">Membrane</keyword>
<dbReference type="AlphaFoldDB" id="A0AAI9MTS5"/>
<protein>
    <submittedName>
        <fullName evidence="2">Uncharacterized protein</fullName>
    </submittedName>
</protein>
<gene>
    <name evidence="2" type="ORF">PN925_003443</name>
</gene>
<reference evidence="2" key="1">
    <citation type="submission" date="2024-02" db="EMBL/GenBank/DDBJ databases">
        <authorList>
            <consortium name="Clinical and Environmental Microbiology Branch: Whole genome sequencing antimicrobial resistance pathogens in the healthcare setting"/>
        </authorList>
    </citation>
    <scope>NUCLEOTIDE SEQUENCE</scope>
    <source>
        <strain evidence="2">2023KU-00017</strain>
    </source>
</reference>
<evidence type="ECO:0000313" key="2">
    <source>
        <dbReference type="EMBL" id="EMO9458036.1"/>
    </source>
</evidence>
<evidence type="ECO:0000256" key="1">
    <source>
        <dbReference type="SAM" id="Phobius"/>
    </source>
</evidence>
<keyword evidence="1" id="KW-0812">Transmembrane</keyword>
<feature type="transmembrane region" description="Helical" evidence="1">
    <location>
        <begin position="33"/>
        <end position="56"/>
    </location>
</feature>
<organism evidence="2">
    <name type="scientific">Morganella morganii</name>
    <name type="common">Proteus morganii</name>
    <dbReference type="NCBI Taxonomy" id="582"/>
    <lineage>
        <taxon>Bacteria</taxon>
        <taxon>Pseudomonadati</taxon>
        <taxon>Pseudomonadota</taxon>
        <taxon>Gammaproteobacteria</taxon>
        <taxon>Enterobacterales</taxon>
        <taxon>Morganellaceae</taxon>
        <taxon>Morganella</taxon>
    </lineage>
</organism>
<name>A0AAI9MTS5_MORMO</name>
<proteinExistence type="predicted"/>
<sequence>MGIAVLLIVIMLALLLILFCVAAVQYRTNKADICFLILLLSGTGSVAVLGYLLYVLHLVRVF</sequence>
<keyword evidence="1" id="KW-1133">Transmembrane helix</keyword>
<accession>A0AAI9MTS5</accession>